<reference evidence="2" key="4">
    <citation type="submission" date="2019-03" db="UniProtKB">
        <authorList>
            <consortium name="EnsemblPlants"/>
        </authorList>
    </citation>
    <scope>IDENTIFICATION</scope>
</reference>
<reference evidence="3" key="1">
    <citation type="journal article" date="2014" name="Science">
        <title>Ancient hybridizations among the ancestral genomes of bread wheat.</title>
        <authorList>
            <consortium name="International Wheat Genome Sequencing Consortium,"/>
            <person name="Marcussen T."/>
            <person name="Sandve S.R."/>
            <person name="Heier L."/>
            <person name="Spannagl M."/>
            <person name="Pfeifer M."/>
            <person name="Jakobsen K.S."/>
            <person name="Wulff B.B."/>
            <person name="Steuernagel B."/>
            <person name="Mayer K.F."/>
            <person name="Olsen O.A."/>
        </authorList>
    </citation>
    <scope>NUCLEOTIDE SEQUENCE [LARGE SCALE GENOMIC DNA]</scope>
    <source>
        <strain evidence="3">cv. AL8/78</strain>
    </source>
</reference>
<reference evidence="3" key="2">
    <citation type="journal article" date="2017" name="Nat. Plants">
        <title>The Aegilops tauschii genome reveals multiple impacts of transposons.</title>
        <authorList>
            <person name="Zhao G."/>
            <person name="Zou C."/>
            <person name="Li K."/>
            <person name="Wang K."/>
            <person name="Li T."/>
            <person name="Gao L."/>
            <person name="Zhang X."/>
            <person name="Wang H."/>
            <person name="Yang Z."/>
            <person name="Liu X."/>
            <person name="Jiang W."/>
            <person name="Mao L."/>
            <person name="Kong X."/>
            <person name="Jiao Y."/>
            <person name="Jia J."/>
        </authorList>
    </citation>
    <scope>NUCLEOTIDE SEQUENCE [LARGE SCALE GENOMIC DNA]</scope>
    <source>
        <strain evidence="3">cv. AL8/78</strain>
    </source>
</reference>
<keyword evidence="1" id="KW-0472">Membrane</keyword>
<organism evidence="2 3">
    <name type="scientific">Aegilops tauschii subsp. strangulata</name>
    <name type="common">Goatgrass</name>
    <dbReference type="NCBI Taxonomy" id="200361"/>
    <lineage>
        <taxon>Eukaryota</taxon>
        <taxon>Viridiplantae</taxon>
        <taxon>Streptophyta</taxon>
        <taxon>Embryophyta</taxon>
        <taxon>Tracheophyta</taxon>
        <taxon>Spermatophyta</taxon>
        <taxon>Magnoliopsida</taxon>
        <taxon>Liliopsida</taxon>
        <taxon>Poales</taxon>
        <taxon>Poaceae</taxon>
        <taxon>BOP clade</taxon>
        <taxon>Pooideae</taxon>
        <taxon>Triticodae</taxon>
        <taxon>Triticeae</taxon>
        <taxon>Triticinae</taxon>
        <taxon>Aegilops</taxon>
    </lineage>
</organism>
<name>A0A453FFB1_AEGTS</name>
<dbReference type="Proteomes" id="UP000015105">
    <property type="component" value="Chromosome 3D"/>
</dbReference>
<keyword evidence="1" id="KW-0812">Transmembrane</keyword>
<evidence type="ECO:0000313" key="2">
    <source>
        <dbReference type="EnsemblPlants" id="AET3Gv20662800.1"/>
    </source>
</evidence>
<feature type="transmembrane region" description="Helical" evidence="1">
    <location>
        <begin position="21"/>
        <end position="43"/>
    </location>
</feature>
<dbReference type="EnsemblPlants" id="AET3Gv20662800.1">
    <property type="protein sequence ID" value="AET3Gv20662800.1"/>
    <property type="gene ID" value="AET3Gv20662800"/>
</dbReference>
<dbReference type="Gramene" id="AET3Gv20662800.1">
    <property type="protein sequence ID" value="AET3Gv20662800.1"/>
    <property type="gene ID" value="AET3Gv20662800"/>
</dbReference>
<dbReference type="AlphaFoldDB" id="A0A453FFB1"/>
<proteinExistence type="predicted"/>
<reference evidence="2" key="5">
    <citation type="journal article" date="2021" name="G3 (Bethesda)">
        <title>Aegilops tauschii genome assembly Aet v5.0 features greater sequence contiguity and improved annotation.</title>
        <authorList>
            <person name="Wang L."/>
            <person name="Zhu T."/>
            <person name="Rodriguez J.C."/>
            <person name="Deal K.R."/>
            <person name="Dubcovsky J."/>
            <person name="McGuire P.E."/>
            <person name="Lux T."/>
            <person name="Spannagl M."/>
            <person name="Mayer K.F.X."/>
            <person name="Baldrich P."/>
            <person name="Meyers B.C."/>
            <person name="Huo N."/>
            <person name="Gu Y.Q."/>
            <person name="Zhou H."/>
            <person name="Devos K.M."/>
            <person name="Bennetzen J.L."/>
            <person name="Unver T."/>
            <person name="Budak H."/>
            <person name="Gulick P.J."/>
            <person name="Galiba G."/>
            <person name="Kalapos B."/>
            <person name="Nelson D.R."/>
            <person name="Li P."/>
            <person name="You F.M."/>
            <person name="Luo M.C."/>
            <person name="Dvorak J."/>
        </authorList>
    </citation>
    <scope>NUCLEOTIDE SEQUENCE [LARGE SCALE GENOMIC DNA]</scope>
    <source>
        <strain evidence="2">cv. AL8/78</strain>
    </source>
</reference>
<accession>A0A453FFB1</accession>
<evidence type="ECO:0000313" key="3">
    <source>
        <dbReference type="Proteomes" id="UP000015105"/>
    </source>
</evidence>
<evidence type="ECO:0000256" key="1">
    <source>
        <dbReference type="SAM" id="Phobius"/>
    </source>
</evidence>
<reference evidence="2" key="3">
    <citation type="journal article" date="2017" name="Nature">
        <title>Genome sequence of the progenitor of the wheat D genome Aegilops tauschii.</title>
        <authorList>
            <person name="Luo M.C."/>
            <person name="Gu Y.Q."/>
            <person name="Puiu D."/>
            <person name="Wang H."/>
            <person name="Twardziok S.O."/>
            <person name="Deal K.R."/>
            <person name="Huo N."/>
            <person name="Zhu T."/>
            <person name="Wang L."/>
            <person name="Wang Y."/>
            <person name="McGuire P.E."/>
            <person name="Liu S."/>
            <person name="Long H."/>
            <person name="Ramasamy R.K."/>
            <person name="Rodriguez J.C."/>
            <person name="Van S.L."/>
            <person name="Yuan L."/>
            <person name="Wang Z."/>
            <person name="Xia Z."/>
            <person name="Xiao L."/>
            <person name="Anderson O.D."/>
            <person name="Ouyang S."/>
            <person name="Liang Y."/>
            <person name="Zimin A.V."/>
            <person name="Pertea G."/>
            <person name="Qi P."/>
            <person name="Bennetzen J.L."/>
            <person name="Dai X."/>
            <person name="Dawson M.W."/>
            <person name="Muller H.G."/>
            <person name="Kugler K."/>
            <person name="Rivarola-Duarte L."/>
            <person name="Spannagl M."/>
            <person name="Mayer K.F.X."/>
            <person name="Lu F.H."/>
            <person name="Bevan M.W."/>
            <person name="Leroy P."/>
            <person name="Li P."/>
            <person name="You F.M."/>
            <person name="Sun Q."/>
            <person name="Liu Z."/>
            <person name="Lyons E."/>
            <person name="Wicker T."/>
            <person name="Salzberg S.L."/>
            <person name="Devos K.M."/>
            <person name="Dvorak J."/>
        </authorList>
    </citation>
    <scope>NUCLEOTIDE SEQUENCE [LARGE SCALE GENOMIC DNA]</scope>
    <source>
        <strain evidence="2">cv. AL8/78</strain>
    </source>
</reference>
<keyword evidence="3" id="KW-1185">Reference proteome</keyword>
<keyword evidence="1" id="KW-1133">Transmembrane helix</keyword>
<protein>
    <submittedName>
        <fullName evidence="2">Uncharacterized protein</fullName>
    </submittedName>
</protein>
<sequence length="51" mass="5764">NYCSVFVSTAKRLRVLRSSELSHGLVSGSCTFLLICADIRYMFRLPKLSHS</sequence>